<evidence type="ECO:0000256" key="13">
    <source>
        <dbReference type="SAM" id="SignalP"/>
    </source>
</evidence>
<name>A0A1U6HYA3_9SPHN</name>
<keyword evidence="3 11" id="KW-1134">Transmembrane beta strand</keyword>
<dbReference type="InterPro" id="IPR039426">
    <property type="entry name" value="TonB-dep_rcpt-like"/>
</dbReference>
<dbReference type="GO" id="GO:0006826">
    <property type="term" value="P:iron ion transport"/>
    <property type="evidence" value="ECO:0007669"/>
    <property type="project" value="UniProtKB-KW"/>
</dbReference>
<dbReference type="RefSeq" id="WP_054946036.1">
    <property type="nucleotide sequence ID" value="NZ_FVZE01000003.1"/>
</dbReference>
<gene>
    <name evidence="16" type="ORF">SAMN06295987_103348</name>
</gene>
<evidence type="ECO:0000256" key="1">
    <source>
        <dbReference type="ARBA" id="ARBA00004571"/>
    </source>
</evidence>
<evidence type="ECO:0000256" key="2">
    <source>
        <dbReference type="ARBA" id="ARBA00022448"/>
    </source>
</evidence>
<keyword evidence="7" id="KW-0406">Ion transport</keyword>
<sequence>MRKFLCSTAMMTVAVLTAVPALAQENSAQQGTSDDDYGIGAIVVTAQKRSENIQDVPIAISAVSEQYLESRGVDSIDKLGTIAPNVKIERAPSSKTISQISIRGSVTINPAITWEPAVGLYLDGVYIAKAQGSIFDIADLERVEVLRGPQGTLYGRNALAGAVNLVTKKPSGEAGGMAEITYGSFNEWKLRGVIDLPQMGIFSAKVSGQYRKRDGLIDLVPDPYDTPGSSLPVRNRTDSIKSGSFMVQLRAELSDDITADYTYDYSRNKQTPPFSQLLRVNRNGDPRDIFDPNSPGYAFGGAFFPLNLYTDPNRVGTASIDGDVYEHSRSYGHALTLTANLGSAEVKSITAYRDLAWSDGLDLDGSPLAVAYTQRITDYHAFSQELQVTGEALSDKLKYVVGAFYFSEKAETNNPQTYFGGGLDLTSNYGSHTKAYALYAQLDYNLTDALKLTLGGRYTHEKKDISRFLRVNLDAANGIFTPTVVADLPYGTFPDAKYNNFSPAATLSYEVTPDVNVYARFARGFKSGGFNGETNVFFDPAAPAGCPAGATELCRPYRPEKVDSYELGAKTQLLGNALVFNVAAFRDEHKDMQLAIFTAEGAAASIVRNAGAARIQGLEFELVARPVSGVTINGSLAFLDSKYKSFIDGGVDVADNRAFPHAPKTTAALGVDWRVIEGGWGKLNLYGDLSYVSKYYTFPYALSTDIASDQNAHNTQSPGRTIVNLRATVSEVMLGGVEASISAFVRNLTKEDSPNNFIDFGPGFGGMTLGYFPEPRTFGVTAGVKF</sequence>
<keyword evidence="6" id="KW-0408">Iron</keyword>
<comment type="similarity">
    <text evidence="11 12">Belongs to the TonB-dependent receptor family.</text>
</comment>
<dbReference type="InterPro" id="IPR036942">
    <property type="entry name" value="Beta-barrel_TonB_sf"/>
</dbReference>
<evidence type="ECO:0000256" key="6">
    <source>
        <dbReference type="ARBA" id="ARBA00023004"/>
    </source>
</evidence>
<dbReference type="InterPro" id="IPR000531">
    <property type="entry name" value="Beta-barrel_TonB"/>
</dbReference>
<protein>
    <submittedName>
        <fullName evidence="16">Iron complex outermembrane recepter protein</fullName>
    </submittedName>
</protein>
<keyword evidence="2 11" id="KW-0813">Transport</keyword>
<dbReference type="Proteomes" id="UP000190989">
    <property type="component" value="Unassembled WGS sequence"/>
</dbReference>
<comment type="subcellular location">
    <subcellularLocation>
        <location evidence="1 11">Cell outer membrane</location>
        <topology evidence="1 11">Multi-pass membrane protein</topology>
    </subcellularLocation>
</comment>
<reference evidence="17" key="1">
    <citation type="submission" date="2017-02" db="EMBL/GenBank/DDBJ databases">
        <authorList>
            <person name="Varghese N."/>
            <person name="Submissions S."/>
        </authorList>
    </citation>
    <scope>NUCLEOTIDE SEQUENCE [LARGE SCALE GENOMIC DNA]</scope>
    <source>
        <strain evidence="17">SM117</strain>
    </source>
</reference>
<keyword evidence="13" id="KW-0732">Signal</keyword>
<dbReference type="PROSITE" id="PS52016">
    <property type="entry name" value="TONB_DEPENDENT_REC_3"/>
    <property type="match status" value="1"/>
</dbReference>
<dbReference type="PANTHER" id="PTHR32552">
    <property type="entry name" value="FERRICHROME IRON RECEPTOR-RELATED"/>
    <property type="match status" value="1"/>
</dbReference>
<evidence type="ECO:0000259" key="14">
    <source>
        <dbReference type="Pfam" id="PF00593"/>
    </source>
</evidence>
<keyword evidence="8 12" id="KW-0798">TonB box</keyword>
<accession>A0A1U6HYA3</accession>
<feature type="signal peptide" evidence="13">
    <location>
        <begin position="1"/>
        <end position="23"/>
    </location>
</feature>
<dbReference type="Pfam" id="PF07715">
    <property type="entry name" value="Plug"/>
    <property type="match status" value="1"/>
</dbReference>
<evidence type="ECO:0000256" key="11">
    <source>
        <dbReference type="PROSITE-ProRule" id="PRU01360"/>
    </source>
</evidence>
<evidence type="ECO:0000256" key="9">
    <source>
        <dbReference type="ARBA" id="ARBA00023136"/>
    </source>
</evidence>
<evidence type="ECO:0000259" key="15">
    <source>
        <dbReference type="Pfam" id="PF07715"/>
    </source>
</evidence>
<dbReference type="PANTHER" id="PTHR32552:SF81">
    <property type="entry name" value="TONB-DEPENDENT OUTER MEMBRANE RECEPTOR"/>
    <property type="match status" value="1"/>
</dbReference>
<evidence type="ECO:0000256" key="8">
    <source>
        <dbReference type="ARBA" id="ARBA00023077"/>
    </source>
</evidence>
<keyword evidence="5 11" id="KW-0812">Transmembrane</keyword>
<proteinExistence type="inferred from homology"/>
<keyword evidence="9 11" id="KW-0472">Membrane</keyword>
<dbReference type="Gene3D" id="2.40.170.20">
    <property type="entry name" value="TonB-dependent receptor, beta-barrel domain"/>
    <property type="match status" value="1"/>
</dbReference>
<organism evidence="16 17">
    <name type="scientific">Novosphingobium mathurense</name>
    <dbReference type="NCBI Taxonomy" id="428990"/>
    <lineage>
        <taxon>Bacteria</taxon>
        <taxon>Pseudomonadati</taxon>
        <taxon>Pseudomonadota</taxon>
        <taxon>Alphaproteobacteria</taxon>
        <taxon>Sphingomonadales</taxon>
        <taxon>Sphingomonadaceae</taxon>
        <taxon>Novosphingobium</taxon>
    </lineage>
</organism>
<evidence type="ECO:0000256" key="12">
    <source>
        <dbReference type="RuleBase" id="RU003357"/>
    </source>
</evidence>
<dbReference type="InterPro" id="IPR012910">
    <property type="entry name" value="Plug_dom"/>
</dbReference>
<evidence type="ECO:0000256" key="5">
    <source>
        <dbReference type="ARBA" id="ARBA00022692"/>
    </source>
</evidence>
<dbReference type="Pfam" id="PF00593">
    <property type="entry name" value="TonB_dep_Rec_b-barrel"/>
    <property type="match status" value="1"/>
</dbReference>
<dbReference type="GO" id="GO:0009279">
    <property type="term" value="C:cell outer membrane"/>
    <property type="evidence" value="ECO:0007669"/>
    <property type="project" value="UniProtKB-SubCell"/>
</dbReference>
<feature type="domain" description="TonB-dependent receptor-like beta-barrel" evidence="14">
    <location>
        <begin position="261"/>
        <end position="748"/>
    </location>
</feature>
<evidence type="ECO:0000313" key="17">
    <source>
        <dbReference type="Proteomes" id="UP000190989"/>
    </source>
</evidence>
<keyword evidence="10 11" id="KW-0998">Cell outer membrane</keyword>
<evidence type="ECO:0000256" key="10">
    <source>
        <dbReference type="ARBA" id="ARBA00023237"/>
    </source>
</evidence>
<keyword evidence="4" id="KW-0410">Iron transport</keyword>
<dbReference type="CDD" id="cd01347">
    <property type="entry name" value="ligand_gated_channel"/>
    <property type="match status" value="1"/>
</dbReference>
<dbReference type="STRING" id="428990.SAMN06295987_103348"/>
<keyword evidence="17" id="KW-1185">Reference proteome</keyword>
<evidence type="ECO:0000256" key="7">
    <source>
        <dbReference type="ARBA" id="ARBA00023065"/>
    </source>
</evidence>
<dbReference type="AlphaFoldDB" id="A0A1U6HYA3"/>
<feature type="chain" id="PRO_5010573666" evidence="13">
    <location>
        <begin position="24"/>
        <end position="786"/>
    </location>
</feature>
<evidence type="ECO:0000313" key="16">
    <source>
        <dbReference type="EMBL" id="SLK00765.1"/>
    </source>
</evidence>
<evidence type="ECO:0000256" key="4">
    <source>
        <dbReference type="ARBA" id="ARBA00022496"/>
    </source>
</evidence>
<dbReference type="SUPFAM" id="SSF56935">
    <property type="entry name" value="Porins"/>
    <property type="match status" value="1"/>
</dbReference>
<evidence type="ECO:0000256" key="3">
    <source>
        <dbReference type="ARBA" id="ARBA00022452"/>
    </source>
</evidence>
<dbReference type="EMBL" id="FVZE01000003">
    <property type="protein sequence ID" value="SLK00765.1"/>
    <property type="molecule type" value="Genomic_DNA"/>
</dbReference>
<feature type="domain" description="TonB-dependent receptor plug" evidence="15">
    <location>
        <begin position="53"/>
        <end position="162"/>
    </location>
</feature>